<feature type="domain" description="DUF3825" evidence="1">
    <location>
        <begin position="142"/>
        <end position="391"/>
    </location>
</feature>
<name>A0ABU9HXD9_9FLAO</name>
<protein>
    <submittedName>
        <fullName evidence="2">DUF3825 domain-containing protein</fullName>
    </submittedName>
</protein>
<sequence>MKYDKEKRHGVTNFGFVTNLRTFVQEVNELLNTDEREYRAHELNAVVDDFTENGKVIYKNKFGKITTSENALYAIFELGKKDKLGESIIAYYQRPRIEKNWTGIHFTTTKELEKEIKDNLMFRLGDIQFQNWQDGLQFLEDLKTKCIPEKWDYKSHQSGLPHPILKAYIENTFEKLKAENDGVKILRSDDGKYIVFNSGLLDKFFHEIFIIVHIVKEGDDLYYRDPYILSSLTDLGKIGFNVDSKRIVKQDDLPEPATFFTNINEVIFHPDIDIDRNYDKFTHIIEERRERFPMEDRDRDTTELARKLDNSINYAIAIAKRNYKLVVPMYRPQEKKIQLLMPIYLSGSFTKSPDFALVLDLEHGIYTPETILPLDAAYQNARLITKPDELWLNPDDI</sequence>
<dbReference type="InterPro" id="IPR024437">
    <property type="entry name" value="DUF3825"/>
</dbReference>
<evidence type="ECO:0000313" key="3">
    <source>
        <dbReference type="Proteomes" id="UP001464555"/>
    </source>
</evidence>
<keyword evidence="3" id="KW-1185">Reference proteome</keyword>
<dbReference type="EMBL" id="JBBYHR010000005">
    <property type="protein sequence ID" value="MEL1244834.1"/>
    <property type="molecule type" value="Genomic_DNA"/>
</dbReference>
<evidence type="ECO:0000313" key="2">
    <source>
        <dbReference type="EMBL" id="MEL1244834.1"/>
    </source>
</evidence>
<comment type="caution">
    <text evidence="2">The sequence shown here is derived from an EMBL/GenBank/DDBJ whole genome shotgun (WGS) entry which is preliminary data.</text>
</comment>
<reference evidence="2 3" key="1">
    <citation type="submission" date="2024-04" db="EMBL/GenBank/DDBJ databases">
        <title>Flavobacterium sp. DGU11 16S ribosomal RNA gene Genome sequencing and assembly.</title>
        <authorList>
            <person name="Park S."/>
        </authorList>
    </citation>
    <scope>NUCLEOTIDE SEQUENCE [LARGE SCALE GENOMIC DNA]</scope>
    <source>
        <strain evidence="2 3">DGU11</strain>
    </source>
</reference>
<gene>
    <name evidence="2" type="ORF">AAEO56_11220</name>
</gene>
<proteinExistence type="predicted"/>
<dbReference type="RefSeq" id="WP_341697149.1">
    <property type="nucleotide sequence ID" value="NZ_JBBYHR010000005.1"/>
</dbReference>
<accession>A0ABU9HXD9</accession>
<dbReference type="Proteomes" id="UP001464555">
    <property type="component" value="Unassembled WGS sequence"/>
</dbReference>
<organism evidence="2 3">
    <name type="scientific">Flavobacterium arundinis</name>
    <dbReference type="NCBI Taxonomy" id="3139143"/>
    <lineage>
        <taxon>Bacteria</taxon>
        <taxon>Pseudomonadati</taxon>
        <taxon>Bacteroidota</taxon>
        <taxon>Flavobacteriia</taxon>
        <taxon>Flavobacteriales</taxon>
        <taxon>Flavobacteriaceae</taxon>
        <taxon>Flavobacterium</taxon>
    </lineage>
</organism>
<evidence type="ECO:0000259" key="1">
    <source>
        <dbReference type="Pfam" id="PF12873"/>
    </source>
</evidence>
<dbReference type="Pfam" id="PF12873">
    <property type="entry name" value="DUF3825"/>
    <property type="match status" value="1"/>
</dbReference>